<dbReference type="AlphaFoldDB" id="A0AAV4A1F0"/>
<evidence type="ECO:0000313" key="2">
    <source>
        <dbReference type="Proteomes" id="UP000735302"/>
    </source>
</evidence>
<name>A0AAV4A1F0_9GAST</name>
<reference evidence="1 2" key="1">
    <citation type="journal article" date="2021" name="Elife">
        <title>Chloroplast acquisition without the gene transfer in kleptoplastic sea slugs, Plakobranchus ocellatus.</title>
        <authorList>
            <person name="Maeda T."/>
            <person name="Takahashi S."/>
            <person name="Yoshida T."/>
            <person name="Shimamura S."/>
            <person name="Takaki Y."/>
            <person name="Nagai Y."/>
            <person name="Toyoda A."/>
            <person name="Suzuki Y."/>
            <person name="Arimoto A."/>
            <person name="Ishii H."/>
            <person name="Satoh N."/>
            <person name="Nishiyama T."/>
            <person name="Hasebe M."/>
            <person name="Maruyama T."/>
            <person name="Minagawa J."/>
            <person name="Obokata J."/>
            <person name="Shigenobu S."/>
        </authorList>
    </citation>
    <scope>NUCLEOTIDE SEQUENCE [LARGE SCALE GENOMIC DNA]</scope>
</reference>
<sequence length="102" mass="11366">MTKAFDIICREGLWRLMSKCAHACVRKFTITSDNFSMECWPESRKTSAPFPVSNGKRRGCVLAPTLFSLMCSAIMSCSHFAQPHMLGHNELLPLNSASCARP</sequence>
<keyword evidence="2" id="KW-1185">Reference proteome</keyword>
<evidence type="ECO:0000313" key="1">
    <source>
        <dbReference type="EMBL" id="GFO00968.1"/>
    </source>
</evidence>
<proteinExistence type="predicted"/>
<evidence type="ECO:0008006" key="3">
    <source>
        <dbReference type="Google" id="ProtNLM"/>
    </source>
</evidence>
<gene>
    <name evidence="1" type="ORF">PoB_002747300</name>
</gene>
<dbReference type="EMBL" id="BLXT01003182">
    <property type="protein sequence ID" value="GFO00968.1"/>
    <property type="molecule type" value="Genomic_DNA"/>
</dbReference>
<accession>A0AAV4A1F0</accession>
<dbReference type="Proteomes" id="UP000735302">
    <property type="component" value="Unassembled WGS sequence"/>
</dbReference>
<comment type="caution">
    <text evidence="1">The sequence shown here is derived from an EMBL/GenBank/DDBJ whole genome shotgun (WGS) entry which is preliminary data.</text>
</comment>
<organism evidence="1 2">
    <name type="scientific">Plakobranchus ocellatus</name>
    <dbReference type="NCBI Taxonomy" id="259542"/>
    <lineage>
        <taxon>Eukaryota</taxon>
        <taxon>Metazoa</taxon>
        <taxon>Spiralia</taxon>
        <taxon>Lophotrochozoa</taxon>
        <taxon>Mollusca</taxon>
        <taxon>Gastropoda</taxon>
        <taxon>Heterobranchia</taxon>
        <taxon>Euthyneura</taxon>
        <taxon>Panpulmonata</taxon>
        <taxon>Sacoglossa</taxon>
        <taxon>Placobranchoidea</taxon>
        <taxon>Plakobranchidae</taxon>
        <taxon>Plakobranchus</taxon>
    </lineage>
</organism>
<protein>
    <recommendedName>
        <fullName evidence="3">Reverse transcriptase domain-containing protein</fullName>
    </recommendedName>
</protein>